<dbReference type="InterPro" id="IPR016174">
    <property type="entry name" value="Di-haem_cyt_TM"/>
</dbReference>
<feature type="domain" description="Flavinylation-associated cytochrome" evidence="2">
    <location>
        <begin position="90"/>
        <end position="147"/>
    </location>
</feature>
<organism evidence="3 4">
    <name type="scientific">Ruminococcus albus</name>
    <dbReference type="NCBI Taxonomy" id="1264"/>
    <lineage>
        <taxon>Bacteria</taxon>
        <taxon>Bacillati</taxon>
        <taxon>Bacillota</taxon>
        <taxon>Clostridia</taxon>
        <taxon>Eubacteriales</taxon>
        <taxon>Oscillospiraceae</taxon>
        <taxon>Ruminococcus</taxon>
    </lineage>
</organism>
<evidence type="ECO:0000313" key="3">
    <source>
        <dbReference type="EMBL" id="SEL42311.1"/>
    </source>
</evidence>
<feature type="transmembrane region" description="Helical" evidence="1">
    <location>
        <begin position="85"/>
        <end position="104"/>
    </location>
</feature>
<feature type="transmembrane region" description="Helical" evidence="1">
    <location>
        <begin position="165"/>
        <end position="182"/>
    </location>
</feature>
<dbReference type="Proteomes" id="UP000186015">
    <property type="component" value="Unassembled WGS sequence"/>
</dbReference>
<feature type="transmembrane region" description="Helical" evidence="1">
    <location>
        <begin position="202"/>
        <end position="224"/>
    </location>
</feature>
<dbReference type="OrthoDB" id="9768004at2"/>
<gene>
    <name evidence="3" type="ORF">SAMN05216469_12827</name>
</gene>
<accession>A0A1H7Q2D4</accession>
<dbReference type="AlphaFoldDB" id="A0A1H7Q2D4"/>
<proteinExistence type="predicted"/>
<reference evidence="3 4" key="1">
    <citation type="submission" date="2016-10" db="EMBL/GenBank/DDBJ databases">
        <authorList>
            <person name="de Groot N.N."/>
        </authorList>
    </citation>
    <scope>NUCLEOTIDE SEQUENCE [LARGE SCALE GENOMIC DNA]</scope>
    <source>
        <strain evidence="3 4">KH2T6</strain>
    </source>
</reference>
<feature type="transmembrane region" description="Helical" evidence="1">
    <location>
        <begin position="28"/>
        <end position="47"/>
    </location>
</feature>
<feature type="transmembrane region" description="Helical" evidence="1">
    <location>
        <begin position="124"/>
        <end position="144"/>
    </location>
</feature>
<sequence>MTIPSRPSAPGLTNWAFDMNTKTKIKTAADIFMTAALPVLMCYSIVGETAHEIVGVAMFALFILHHILNFGWIKTLFKGKYPSKRIVGTIVNAAVLICMLGLMYSSIMISKHIFTSLNLGGAGFARTVHLLCAYWGLVLMSVHLGMHISQIAARIKLKSKGLIRTLRILFGVIGAVGIYEFIQLKFTDYLFGRVTFVFIDTSVSAALTAMRYLTVMALFGYFGYILQILFNKKKTAVQ</sequence>
<dbReference type="GO" id="GO:0016020">
    <property type="term" value="C:membrane"/>
    <property type="evidence" value="ECO:0007669"/>
    <property type="project" value="InterPro"/>
</dbReference>
<keyword evidence="1" id="KW-0812">Transmembrane</keyword>
<feature type="transmembrane region" description="Helical" evidence="1">
    <location>
        <begin position="53"/>
        <end position="73"/>
    </location>
</feature>
<dbReference type="EMBL" id="FOAT01000028">
    <property type="protein sequence ID" value="SEL42311.1"/>
    <property type="molecule type" value="Genomic_DNA"/>
</dbReference>
<evidence type="ECO:0000259" key="2">
    <source>
        <dbReference type="Pfam" id="PF14358"/>
    </source>
</evidence>
<dbReference type="Pfam" id="PF14358">
    <property type="entry name" value="DUF4405"/>
    <property type="match status" value="1"/>
</dbReference>
<protein>
    <recommendedName>
        <fullName evidence="2">Flavinylation-associated cytochrome domain-containing protein</fullName>
    </recommendedName>
</protein>
<name>A0A1H7Q2D4_RUMAL</name>
<dbReference type="GO" id="GO:0022904">
    <property type="term" value="P:respiratory electron transport chain"/>
    <property type="evidence" value="ECO:0007669"/>
    <property type="project" value="InterPro"/>
</dbReference>
<dbReference type="SUPFAM" id="SSF81342">
    <property type="entry name" value="Transmembrane di-heme cytochromes"/>
    <property type="match status" value="1"/>
</dbReference>
<evidence type="ECO:0000313" key="4">
    <source>
        <dbReference type="Proteomes" id="UP000186015"/>
    </source>
</evidence>
<dbReference type="InterPro" id="IPR025517">
    <property type="entry name" value="DUF4405"/>
</dbReference>
<keyword evidence="1" id="KW-0472">Membrane</keyword>
<evidence type="ECO:0000256" key="1">
    <source>
        <dbReference type="SAM" id="Phobius"/>
    </source>
</evidence>
<keyword evidence="1" id="KW-1133">Transmembrane helix</keyword>